<protein>
    <submittedName>
        <fullName evidence="1">Glycosyltransferase family 4 protein</fullName>
    </submittedName>
</protein>
<organism evidence="1">
    <name type="scientific">Escherichia coli</name>
    <dbReference type="NCBI Taxonomy" id="562"/>
    <lineage>
        <taxon>Bacteria</taxon>
        <taxon>Pseudomonadati</taxon>
        <taxon>Pseudomonadota</taxon>
        <taxon>Gammaproteobacteria</taxon>
        <taxon>Enterobacterales</taxon>
        <taxon>Enterobacteriaceae</taxon>
        <taxon>Escherichia</taxon>
    </lineage>
</organism>
<dbReference type="AlphaFoldDB" id="A0A6D0XQZ4"/>
<dbReference type="GO" id="GO:0016740">
    <property type="term" value="F:transferase activity"/>
    <property type="evidence" value="ECO:0007669"/>
    <property type="project" value="UniProtKB-KW"/>
</dbReference>
<dbReference type="EMBL" id="JAAECA010000199">
    <property type="protein sequence ID" value="NDL81401.1"/>
    <property type="molecule type" value="Genomic_DNA"/>
</dbReference>
<feature type="non-terminal residue" evidence="1">
    <location>
        <position position="1"/>
    </location>
</feature>
<reference evidence="1" key="1">
    <citation type="submission" date="2020-01" db="EMBL/GenBank/DDBJ databases">
        <title>Draft Genome Sequences of Shiga Toxin-Producing Escherichia coli from Food and Clinical samples.</title>
        <authorList>
            <person name="Alotaibi K."/>
            <person name="Han J."/>
            <person name="Kim M."/>
            <person name="Khan A."/>
        </authorList>
    </citation>
    <scope>NUCLEOTIDE SEQUENCE</scope>
    <source>
        <strain evidence="1">EC872416</strain>
    </source>
</reference>
<name>A0A6D0XQZ4_ECOLX</name>
<comment type="caution">
    <text evidence="1">The sequence shown here is derived from an EMBL/GenBank/DDBJ whole genome shotgun (WGS) entry which is preliminary data.</text>
</comment>
<accession>A0A6D0XQZ4</accession>
<sequence length="108" mass="12548">SNSEMSYLLSACDIFYSPIVLGSGMKTKIAEALSYGLYIYATEHSLIGYDEIINNKECVKKISHLDEEFPKDFKVKSINKQLIMSYQQKYYSHYRFNGHELDMINIDD</sequence>
<evidence type="ECO:0000313" key="1">
    <source>
        <dbReference type="EMBL" id="NDL81401.1"/>
    </source>
</evidence>
<proteinExistence type="predicted"/>
<gene>
    <name evidence="1" type="ORF">GXK51_22720</name>
</gene>
<keyword evidence="1" id="KW-0808">Transferase</keyword>